<comment type="caution">
    <text evidence="1">The sequence shown here is derived from an EMBL/GenBank/DDBJ whole genome shotgun (WGS) entry which is preliminary data.</text>
</comment>
<protein>
    <submittedName>
        <fullName evidence="1">Uncharacterized protein</fullName>
    </submittedName>
</protein>
<sequence>MADHEVRLSTNGLLVDRIDLDFDVKIDGKVFGTLKVSERGLEWRPKHRRRRGKHVKRSWKQFGDWAEGDA</sequence>
<proteinExistence type="predicted"/>
<dbReference type="RefSeq" id="WP_104380443.1">
    <property type="nucleotide sequence ID" value="NZ_PSZC01000021.1"/>
</dbReference>
<reference evidence="1 2" key="1">
    <citation type="submission" date="2018-02" db="EMBL/GenBank/DDBJ databases">
        <title>8 Nocardia nova and 1 Nocardia cyriacigeorgica strain used for evolution to TMP-SMX.</title>
        <authorList>
            <person name="Mehta H."/>
            <person name="Weng J."/>
            <person name="Shamoo Y."/>
        </authorList>
    </citation>
    <scope>NUCLEOTIDE SEQUENCE [LARGE SCALE GENOMIC DNA]</scope>
    <source>
        <strain evidence="1 2">MDA3139</strain>
    </source>
</reference>
<evidence type="ECO:0000313" key="2">
    <source>
        <dbReference type="Proteomes" id="UP000239874"/>
    </source>
</evidence>
<accession>A0A2S6AJM7</accession>
<dbReference type="EMBL" id="PSZC01000021">
    <property type="protein sequence ID" value="PPJ35435.1"/>
    <property type="molecule type" value="Genomic_DNA"/>
</dbReference>
<dbReference type="Proteomes" id="UP000239874">
    <property type="component" value="Unassembled WGS sequence"/>
</dbReference>
<name>A0A2S6AJM7_9NOCA</name>
<evidence type="ECO:0000313" key="1">
    <source>
        <dbReference type="EMBL" id="PPJ35435.1"/>
    </source>
</evidence>
<organism evidence="1 2">
    <name type="scientific">Nocardia nova</name>
    <dbReference type="NCBI Taxonomy" id="37330"/>
    <lineage>
        <taxon>Bacteria</taxon>
        <taxon>Bacillati</taxon>
        <taxon>Actinomycetota</taxon>
        <taxon>Actinomycetes</taxon>
        <taxon>Mycobacteriales</taxon>
        <taxon>Nocardiaceae</taxon>
        <taxon>Nocardia</taxon>
    </lineage>
</organism>
<gene>
    <name evidence="1" type="ORF">C5E45_25510</name>
</gene>
<dbReference type="AlphaFoldDB" id="A0A2S6AJM7"/>